<gene>
    <name evidence="12" type="ORF">F5984_25675</name>
</gene>
<evidence type="ECO:0000256" key="9">
    <source>
        <dbReference type="ARBA" id="ARBA00023284"/>
    </source>
</evidence>
<feature type="transmembrane region" description="Helical" evidence="10">
    <location>
        <begin position="232"/>
        <end position="253"/>
    </location>
</feature>
<dbReference type="PROSITE" id="PS50990">
    <property type="entry name" value="PEPTIDASE_C39"/>
    <property type="match status" value="1"/>
</dbReference>
<keyword evidence="8" id="KW-1015">Disulfide bond</keyword>
<feature type="transmembrane region" description="Helical" evidence="10">
    <location>
        <begin position="150"/>
        <end position="170"/>
    </location>
</feature>
<evidence type="ECO:0000256" key="6">
    <source>
        <dbReference type="ARBA" id="ARBA00023002"/>
    </source>
</evidence>
<comment type="caution">
    <text evidence="12">The sequence shown here is derived from an EMBL/GenBank/DDBJ whole genome shotgun (WGS) entry which is preliminary data.</text>
</comment>
<name>A0A7J5TRV0_9BACT</name>
<evidence type="ECO:0000256" key="8">
    <source>
        <dbReference type="ARBA" id="ARBA00023157"/>
    </source>
</evidence>
<proteinExistence type="inferred from homology"/>
<evidence type="ECO:0000256" key="5">
    <source>
        <dbReference type="ARBA" id="ARBA00022989"/>
    </source>
</evidence>
<evidence type="ECO:0000256" key="2">
    <source>
        <dbReference type="ARBA" id="ARBA00006214"/>
    </source>
</evidence>
<accession>A0A7J5TRV0</accession>
<organism evidence="12 13">
    <name type="scientific">Rudanella paleaurantiibacter</name>
    <dbReference type="NCBI Taxonomy" id="2614655"/>
    <lineage>
        <taxon>Bacteria</taxon>
        <taxon>Pseudomonadati</taxon>
        <taxon>Bacteroidota</taxon>
        <taxon>Cytophagia</taxon>
        <taxon>Cytophagales</taxon>
        <taxon>Cytophagaceae</taxon>
        <taxon>Rudanella</taxon>
    </lineage>
</organism>
<dbReference type="GO" id="GO:0008233">
    <property type="term" value="F:peptidase activity"/>
    <property type="evidence" value="ECO:0007669"/>
    <property type="project" value="InterPro"/>
</dbReference>
<dbReference type="GO" id="GO:0006508">
    <property type="term" value="P:proteolysis"/>
    <property type="evidence" value="ECO:0007669"/>
    <property type="project" value="InterPro"/>
</dbReference>
<evidence type="ECO:0000256" key="4">
    <source>
        <dbReference type="ARBA" id="ARBA00022719"/>
    </source>
</evidence>
<keyword evidence="6" id="KW-0560">Oxidoreductase</keyword>
<evidence type="ECO:0000313" key="13">
    <source>
        <dbReference type="Proteomes" id="UP000488299"/>
    </source>
</evidence>
<dbReference type="EMBL" id="WELI01000020">
    <property type="protein sequence ID" value="KAB7725713.1"/>
    <property type="molecule type" value="Genomic_DNA"/>
</dbReference>
<keyword evidence="7 10" id="KW-0472">Membrane</keyword>
<feature type="transmembrane region" description="Helical" evidence="10">
    <location>
        <begin position="321"/>
        <end position="340"/>
    </location>
</feature>
<dbReference type="GO" id="GO:0016491">
    <property type="term" value="F:oxidoreductase activity"/>
    <property type="evidence" value="ECO:0007669"/>
    <property type="project" value="UniProtKB-KW"/>
</dbReference>
<dbReference type="Pfam" id="PF07884">
    <property type="entry name" value="VKOR"/>
    <property type="match status" value="1"/>
</dbReference>
<dbReference type="GO" id="GO:0048038">
    <property type="term" value="F:quinone binding"/>
    <property type="evidence" value="ECO:0007669"/>
    <property type="project" value="UniProtKB-KW"/>
</dbReference>
<dbReference type="InterPro" id="IPR005074">
    <property type="entry name" value="Peptidase_C39"/>
</dbReference>
<evidence type="ECO:0000256" key="1">
    <source>
        <dbReference type="ARBA" id="ARBA00004141"/>
    </source>
</evidence>
<feature type="transmembrane region" description="Helical" evidence="10">
    <location>
        <begin position="259"/>
        <end position="280"/>
    </location>
</feature>
<dbReference type="InterPro" id="IPR038354">
    <property type="entry name" value="VKOR_sf"/>
</dbReference>
<keyword evidence="3 10" id="KW-0812">Transmembrane</keyword>
<dbReference type="Gene3D" id="3.90.70.10">
    <property type="entry name" value="Cysteine proteinases"/>
    <property type="match status" value="1"/>
</dbReference>
<keyword evidence="5 10" id="KW-1133">Transmembrane helix</keyword>
<dbReference type="CDD" id="cd12921">
    <property type="entry name" value="VKOR_4"/>
    <property type="match status" value="1"/>
</dbReference>
<keyword evidence="13" id="KW-1185">Reference proteome</keyword>
<comment type="similarity">
    <text evidence="2">Belongs to the VKOR family.</text>
</comment>
<dbReference type="GO" id="GO:0005524">
    <property type="term" value="F:ATP binding"/>
    <property type="evidence" value="ECO:0007669"/>
    <property type="project" value="InterPro"/>
</dbReference>
<keyword evidence="9" id="KW-0676">Redox-active center</keyword>
<comment type="subcellular location">
    <subcellularLocation>
        <location evidence="1">Membrane</location>
        <topology evidence="1">Multi-pass membrane protein</topology>
    </subcellularLocation>
</comment>
<dbReference type="AlphaFoldDB" id="A0A7J5TRV0"/>
<evidence type="ECO:0000313" key="12">
    <source>
        <dbReference type="EMBL" id="KAB7725713.1"/>
    </source>
</evidence>
<feature type="transmembrane region" description="Helical" evidence="10">
    <location>
        <begin position="182"/>
        <end position="202"/>
    </location>
</feature>
<dbReference type="Gene3D" id="1.20.1440.130">
    <property type="entry name" value="VKOR domain"/>
    <property type="match status" value="1"/>
</dbReference>
<feature type="domain" description="Peptidase C39" evidence="11">
    <location>
        <begin position="7"/>
        <end position="125"/>
    </location>
</feature>
<evidence type="ECO:0000256" key="7">
    <source>
        <dbReference type="ARBA" id="ARBA00023136"/>
    </source>
</evidence>
<sequence>MILSKYEISALGAVNRLLDLKNVRITGLHLKNKLLQEPTFPSLLSLSNVLTDFTIFNAPLIINPKQLGKIPIPAVAHLENGMGYVVINKVDVENNLIEWHHEQAGACRETISEFCQKWQGAIMVVKPDEKAGEDYYETSRITEKSNKLRLPFIYASLAFLIGYFVVYISTNVLSIQSELFRSILSIKIIGVILCAILTRLSINALDGNSKITDVKSKLQNSLNLSTRKILGFLNWSEIGLIYFVFGLSTLLLLDTENHSNIYAFLKWLNFTTVLYVLWAIYYQRFVIRKPCLLCIASVVLLLGEFYLLFAAPLLIEKNNHFPYNHLLTNFLLILTLWVFIRKYLFNSMSNESTYYALQKLKFSIDYVQTIFSKSSTTPPIFDKMQFVEVGNPDAANTLLVVLNPSSALGAIRFKELISLSASTQQISSKIILVPDSPNDFIGINIIKNILGYPTNQRLAALTAWFEWTDFNKCGFSVQVEENDVLTDVVEEHIDWANLARIPFTTPSIFLEDTLLPAIYAIKEIPKLFYLRRFIVE</sequence>
<evidence type="ECO:0000259" key="11">
    <source>
        <dbReference type="PROSITE" id="PS50990"/>
    </source>
</evidence>
<keyword evidence="4" id="KW-0874">Quinone</keyword>
<dbReference type="RefSeq" id="WP_152127150.1">
    <property type="nucleotide sequence ID" value="NZ_WELI01000020.1"/>
</dbReference>
<dbReference type="Proteomes" id="UP000488299">
    <property type="component" value="Unassembled WGS sequence"/>
</dbReference>
<feature type="transmembrane region" description="Helical" evidence="10">
    <location>
        <begin position="292"/>
        <end position="315"/>
    </location>
</feature>
<reference evidence="12 13" key="1">
    <citation type="submission" date="2019-10" db="EMBL/GenBank/DDBJ databases">
        <title>Rudanella paleaurantiibacter sp. nov., isolated from sludge.</title>
        <authorList>
            <person name="Xu S.Q."/>
        </authorList>
    </citation>
    <scope>NUCLEOTIDE SEQUENCE [LARGE SCALE GENOMIC DNA]</scope>
    <source>
        <strain evidence="12 13">HX-22-17</strain>
    </source>
</reference>
<protein>
    <recommendedName>
        <fullName evidence="11">Peptidase C39 domain-containing protein</fullName>
    </recommendedName>
</protein>
<dbReference type="GO" id="GO:0016020">
    <property type="term" value="C:membrane"/>
    <property type="evidence" value="ECO:0007669"/>
    <property type="project" value="UniProtKB-SubCell"/>
</dbReference>
<dbReference type="Pfam" id="PF03412">
    <property type="entry name" value="Peptidase_C39"/>
    <property type="match status" value="1"/>
</dbReference>
<evidence type="ECO:0000256" key="10">
    <source>
        <dbReference type="SAM" id="Phobius"/>
    </source>
</evidence>
<dbReference type="InterPro" id="IPR012932">
    <property type="entry name" value="VKOR"/>
</dbReference>
<evidence type="ECO:0000256" key="3">
    <source>
        <dbReference type="ARBA" id="ARBA00022692"/>
    </source>
</evidence>